<dbReference type="EMBL" id="JBBEGL010000003">
    <property type="protein sequence ID" value="MEJ2886972.1"/>
    <property type="molecule type" value="Genomic_DNA"/>
</dbReference>
<dbReference type="Proteomes" id="UP001370100">
    <property type="component" value="Unassembled WGS sequence"/>
</dbReference>
<evidence type="ECO:0000313" key="2">
    <source>
        <dbReference type="Proteomes" id="UP001370100"/>
    </source>
</evidence>
<dbReference type="Pfam" id="PF05988">
    <property type="entry name" value="DUF899"/>
    <property type="match status" value="1"/>
</dbReference>
<evidence type="ECO:0000313" key="1">
    <source>
        <dbReference type="EMBL" id="MEJ2886972.1"/>
    </source>
</evidence>
<dbReference type="RefSeq" id="WP_337713470.1">
    <property type="nucleotide sequence ID" value="NZ_JBBEGL010000003.1"/>
</dbReference>
<organism evidence="1 2">
    <name type="scientific">Actinomycetospora aeridis</name>
    <dbReference type="NCBI Taxonomy" id="3129231"/>
    <lineage>
        <taxon>Bacteria</taxon>
        <taxon>Bacillati</taxon>
        <taxon>Actinomycetota</taxon>
        <taxon>Actinomycetes</taxon>
        <taxon>Pseudonocardiales</taxon>
        <taxon>Pseudonocardiaceae</taxon>
        <taxon>Actinomycetospora</taxon>
    </lineage>
</organism>
<accession>A0ABU8N4S8</accession>
<proteinExistence type="predicted"/>
<gene>
    <name evidence="1" type="ORF">WCD41_10995</name>
</gene>
<name>A0ABU8N4S8_9PSEU</name>
<comment type="caution">
    <text evidence="1">The sequence shown here is derived from an EMBL/GenBank/DDBJ whole genome shotgun (WGS) entry which is preliminary data.</text>
</comment>
<dbReference type="InterPro" id="IPR010296">
    <property type="entry name" value="DUF899_thioredox"/>
</dbReference>
<reference evidence="1 2" key="1">
    <citation type="submission" date="2024-03" db="EMBL/GenBank/DDBJ databases">
        <title>Actinomycetospora sp. OC33-EN06, a novel actinomycete isolated from wild orchid (Aerides multiflora).</title>
        <authorList>
            <person name="Suriyachadkun C."/>
        </authorList>
    </citation>
    <scope>NUCLEOTIDE SEQUENCE [LARGE SCALE GENOMIC DNA]</scope>
    <source>
        <strain evidence="1 2">OC33-EN06</strain>
    </source>
</reference>
<sequence>MTVDAVIDTEGTALPPVVDRATYQEQRDALLVREKAHTHAGDAIAAARRRLPMVAVDAATPLTSADGETTLLDAFEGRARLVAYCHMWHAGHPAAEQCPGCTYFNSQVRELAYLHARGVTYATIAQGPYEDSVRYRDFLGLGAPWYAIDASAQEALGLDGGFALLVFLRVGDRVYETYRTRGRGVEVMAPTTGLLDMTVYGRGEPWEDSPVGWPQPVVVDGSDFCLDGRPAAQWPRIAAGHTPAP</sequence>
<keyword evidence="2" id="KW-1185">Reference proteome</keyword>
<protein>
    <submittedName>
        <fullName evidence="1">DUF899 family protein</fullName>
    </submittedName>
</protein>